<evidence type="ECO:0000313" key="2">
    <source>
        <dbReference type="EMBL" id="EWC44228.1"/>
    </source>
</evidence>
<protein>
    <submittedName>
        <fullName evidence="2">Uncharacterized protein</fullName>
    </submittedName>
</protein>
<feature type="compositionally biased region" description="Low complexity" evidence="1">
    <location>
        <begin position="165"/>
        <end position="181"/>
    </location>
</feature>
<feature type="region of interest" description="Disordered" evidence="1">
    <location>
        <begin position="1002"/>
        <end position="1022"/>
    </location>
</feature>
<feature type="compositionally biased region" description="Basic and acidic residues" evidence="1">
    <location>
        <begin position="90"/>
        <end position="130"/>
    </location>
</feature>
<organism evidence="2 3">
    <name type="scientific">Drechslerella stenobrocha 248</name>
    <dbReference type="NCBI Taxonomy" id="1043628"/>
    <lineage>
        <taxon>Eukaryota</taxon>
        <taxon>Fungi</taxon>
        <taxon>Dikarya</taxon>
        <taxon>Ascomycota</taxon>
        <taxon>Pezizomycotina</taxon>
        <taxon>Orbiliomycetes</taxon>
        <taxon>Orbiliales</taxon>
        <taxon>Orbiliaceae</taxon>
        <taxon>Drechslerella</taxon>
    </lineage>
</organism>
<dbReference type="AlphaFoldDB" id="W7HWE1"/>
<dbReference type="OrthoDB" id="2148418at2759"/>
<feature type="compositionally biased region" description="Basic residues" evidence="1">
    <location>
        <begin position="206"/>
        <end position="216"/>
    </location>
</feature>
<feature type="compositionally biased region" description="Basic residues" evidence="1">
    <location>
        <begin position="138"/>
        <end position="147"/>
    </location>
</feature>
<feature type="compositionally biased region" description="Polar residues" evidence="1">
    <location>
        <begin position="843"/>
        <end position="852"/>
    </location>
</feature>
<dbReference type="Proteomes" id="UP000024837">
    <property type="component" value="Unassembled WGS sequence"/>
</dbReference>
<reference evidence="2 3" key="1">
    <citation type="submission" date="2013-05" db="EMBL/GenBank/DDBJ databases">
        <title>Drechslerella stenobrocha genome reveals carnivorous origination and mechanical trapping mechanism of predatory fungi.</title>
        <authorList>
            <person name="Liu X."/>
            <person name="Zhang W."/>
            <person name="Liu K."/>
        </authorList>
    </citation>
    <scope>NUCLEOTIDE SEQUENCE [LARGE SCALE GENOMIC DNA]</scope>
    <source>
        <strain evidence="2 3">248</strain>
    </source>
</reference>
<feature type="compositionally biased region" description="Low complexity" evidence="1">
    <location>
        <begin position="190"/>
        <end position="202"/>
    </location>
</feature>
<feature type="compositionally biased region" description="Low complexity" evidence="1">
    <location>
        <begin position="905"/>
        <end position="917"/>
    </location>
</feature>
<feature type="compositionally biased region" description="Polar residues" evidence="1">
    <location>
        <begin position="756"/>
        <end position="768"/>
    </location>
</feature>
<feature type="region of interest" description="Disordered" evidence="1">
    <location>
        <begin position="457"/>
        <end position="794"/>
    </location>
</feature>
<feature type="compositionally biased region" description="Basic and acidic residues" evidence="1">
    <location>
        <begin position="743"/>
        <end position="753"/>
    </location>
</feature>
<feature type="compositionally biased region" description="Basic residues" evidence="1">
    <location>
        <begin position="32"/>
        <end position="48"/>
    </location>
</feature>
<feature type="region of interest" description="Disordered" evidence="1">
    <location>
        <begin position="1"/>
        <end position="251"/>
    </location>
</feature>
<evidence type="ECO:0000313" key="3">
    <source>
        <dbReference type="Proteomes" id="UP000024837"/>
    </source>
</evidence>
<evidence type="ECO:0000256" key="1">
    <source>
        <dbReference type="SAM" id="MobiDB-lite"/>
    </source>
</evidence>
<sequence>MRLCVDDKQQQQRVRHFASCRRLPPPSSSSQLHRHRPSSSVFRLRRQPSPHQLQLQRATSSAVAPPPPIDRVEAEPAAVVRRTTRSRRQKQAEEPEEPEKPEPQPQPAKEHKQEREPSPERAQSPEREPSPEPVPAPAKKRATRGKKAAPVEIVIAAPTTNDTESAPSTRGTRSATASTRATRSKRNIEEVTATEEPTVEEAAPVKRPRYTRRAKKAASPEVAVSEPSTTSAVEPIAAKATTPEPTVSKATTPAPTTIEAAISENAAAEAAISEHAATQISLIEAVITEAATSEHITAEAATPEPIANEVETPRPITTEVAASESIDAERVVVELAILDHVSEELIVEPVVSRPADLELTSEHLALPLPQDAEEPVQEDPQDVNHTEPSQQLLQELELRSQDALVTPEEPLDDNTDDIKADIDPMFLMEEETNQTPEKKTTFAETSLEHEFYTTPSALTPMSEAAINAGHAGPADTPKQSEHAAPDCSSPAKEPETPVQTPTKPGNTQLAPPLTATPRWQFMRHMPTVSSPLKRPPLTYSPSEATPPPPAARRRISENGIVSGSCDPSPLRTDELGSSDFATPTNSSTNSPANSPAPVSPRRISTPVSRKRNRSRSIRRESSPLKNAVDFTIQDGNSEPERSSQGPETPQFERVLSPLPRLTDYDPNQDISELREEEVPVSPATELESQNVLPDEHTASVAAVVPDEAGAPIPPQPAEGRVLKPLFEGNRDKSAARHSTGDLSRPKGSVEKAVRRNTLSGSIDVTTGPSRDIKHPRAAEARHHYLGPPPVVSADDYHSQFKSSVLGAPSAVEGDSGIRRAEATGSVVVDGLDNGDATVAPSAGDSNAPTTVPTEGVPAEQPTTSSVPEDVSTEQPVEQPCPDGPSDNVPLDTPSSDPNSDSALLDTPPSDPSTDSASSPPPSLEPESEPTVSNPEPEKKSRLPLPKPSAGGRTTPSPFRSRLNRVSQTTSLPDRELSRLTARNTTRNGVYKHVNFDRKVVRLDGQRPPSPTRETQSAAAEEARSMRKRVFEETAVALGPGDEVGYVPPVVPRSTKRVRWHGRLECQLDGKERARFRTEKGILAPERVRSESTGTHQVTIQKFLYEGERDILDEDEFE</sequence>
<name>W7HWE1_9PEZI</name>
<feature type="region of interest" description="Disordered" evidence="1">
    <location>
        <begin position="824"/>
        <end position="985"/>
    </location>
</feature>
<proteinExistence type="predicted"/>
<feature type="compositionally biased region" description="Basic and acidic residues" evidence="1">
    <location>
        <begin position="770"/>
        <end position="782"/>
    </location>
</feature>
<gene>
    <name evidence="2" type="ORF">DRE_01054</name>
</gene>
<dbReference type="HOGENOM" id="CLU_280891_0_0_1"/>
<feature type="compositionally biased region" description="Polar residues" evidence="1">
    <location>
        <begin position="951"/>
        <end position="971"/>
    </location>
</feature>
<feature type="compositionally biased region" description="Basic and acidic residues" evidence="1">
    <location>
        <begin position="1"/>
        <end position="10"/>
    </location>
</feature>
<accession>W7HWE1</accession>
<dbReference type="EMBL" id="KI966443">
    <property type="protein sequence ID" value="EWC44228.1"/>
    <property type="molecule type" value="Genomic_DNA"/>
</dbReference>
<feature type="compositionally biased region" description="Polar residues" evidence="1">
    <location>
        <begin position="49"/>
        <end position="62"/>
    </location>
</feature>
<keyword evidence="3" id="KW-1185">Reference proteome</keyword>
<feature type="compositionally biased region" description="Low complexity" evidence="1">
    <location>
        <begin position="581"/>
        <end position="600"/>
    </location>
</feature>
<feature type="compositionally biased region" description="Polar residues" evidence="1">
    <location>
        <begin position="892"/>
        <end position="901"/>
    </location>
</feature>
<feature type="compositionally biased region" description="Polar residues" evidence="1">
    <location>
        <begin position="497"/>
        <end position="509"/>
    </location>
</feature>